<proteinExistence type="predicted"/>
<keyword evidence="3" id="KW-1185">Reference proteome</keyword>
<comment type="caution">
    <text evidence="2">The sequence shown here is derived from an EMBL/GenBank/DDBJ whole genome shotgun (WGS) entry which is preliminary data.</text>
</comment>
<evidence type="ECO:0000313" key="3">
    <source>
        <dbReference type="Proteomes" id="UP000306324"/>
    </source>
</evidence>
<evidence type="ECO:0000259" key="1">
    <source>
        <dbReference type="Pfam" id="PF04536"/>
    </source>
</evidence>
<dbReference type="OrthoDB" id="5683663at2"/>
<organism evidence="2 3">
    <name type="scientific">Candidatus Accumulibacter phosphatis</name>
    <dbReference type="NCBI Taxonomy" id="327160"/>
    <lineage>
        <taxon>Bacteria</taxon>
        <taxon>Pseudomonadati</taxon>
        <taxon>Pseudomonadota</taxon>
        <taxon>Betaproteobacteria</taxon>
        <taxon>Candidatus Accumulibacter</taxon>
    </lineage>
</organism>
<dbReference type="EMBL" id="SWAD01000005">
    <property type="protein sequence ID" value="TMQ78590.1"/>
    <property type="molecule type" value="Genomic_DNA"/>
</dbReference>
<feature type="domain" description="TPM" evidence="1">
    <location>
        <begin position="23"/>
        <end position="142"/>
    </location>
</feature>
<dbReference type="PANTHER" id="PTHR30373">
    <property type="entry name" value="UPF0603 PROTEIN YGCG"/>
    <property type="match status" value="1"/>
</dbReference>
<reference evidence="2 3" key="1">
    <citation type="submission" date="2019-04" db="EMBL/GenBank/DDBJ databases">
        <title>A novel phosphate-accumulating bacterium identified in bioreactor for phosphate removal from wastewater.</title>
        <authorList>
            <person name="Kotlyarov R.Y."/>
            <person name="Beletsky A.V."/>
            <person name="Kallistova A.Y."/>
            <person name="Dorofeev A.G."/>
            <person name="Nikolaev Y.Y."/>
            <person name="Pimenov N.V."/>
            <person name="Ravin N.V."/>
            <person name="Mardanov A.V."/>
        </authorList>
    </citation>
    <scope>NUCLEOTIDE SEQUENCE [LARGE SCALE GENOMIC DNA]</scope>
    <source>
        <strain evidence="2 3">Bin19</strain>
    </source>
</reference>
<protein>
    <recommendedName>
        <fullName evidence="1">TPM domain-containing protein</fullName>
    </recommendedName>
</protein>
<accession>A0A5S4EST0</accession>
<dbReference type="InterPro" id="IPR007621">
    <property type="entry name" value="TPM_dom"/>
</dbReference>
<evidence type="ECO:0000313" key="2">
    <source>
        <dbReference type="EMBL" id="TMQ78590.1"/>
    </source>
</evidence>
<dbReference type="Proteomes" id="UP000306324">
    <property type="component" value="Unassembled WGS sequence"/>
</dbReference>
<name>A0A5S4EST0_9PROT</name>
<dbReference type="RefSeq" id="WP_046536322.1">
    <property type="nucleotide sequence ID" value="NZ_SWAD01000005.1"/>
</dbReference>
<dbReference type="Gene3D" id="3.10.310.50">
    <property type="match status" value="1"/>
</dbReference>
<gene>
    <name evidence="2" type="ORF">ACCUM_1130</name>
</gene>
<dbReference type="PANTHER" id="PTHR30373:SF8">
    <property type="entry name" value="BLL7265 PROTEIN"/>
    <property type="match status" value="1"/>
</dbReference>
<sequence>MRLQRIFRHLVWPHWWVLRALPEALLQRIERAVAASESTHRGELRVVVEANLPLSGLWRGQSARARAIELFSQLRVWDTEENCGVLIYLQLIDRRVEIVADRGINACVGQEFWEGVCRHMESAFRSGDFEGGTLLALRTITAALAEHFAATGEKSNELPNAPLVL</sequence>
<dbReference type="AlphaFoldDB" id="A0A5S4EST0"/>
<dbReference type="Pfam" id="PF04536">
    <property type="entry name" value="TPM_phosphatase"/>
    <property type="match status" value="1"/>
</dbReference>